<evidence type="ECO:0000256" key="2">
    <source>
        <dbReference type="ARBA" id="ARBA00022679"/>
    </source>
</evidence>
<dbReference type="Proteomes" id="UP000663861">
    <property type="component" value="Unassembled WGS sequence"/>
</dbReference>
<dbReference type="InterPro" id="IPR029044">
    <property type="entry name" value="Nucleotide-diphossugar_trans"/>
</dbReference>
<accession>A0A8H3CPG1</accession>
<name>A0A8H3CPG1_9AGAM</name>
<dbReference type="Pfam" id="PF04488">
    <property type="entry name" value="Gly_transf_sug"/>
    <property type="match status" value="1"/>
</dbReference>
<evidence type="ECO:0000313" key="5">
    <source>
        <dbReference type="Proteomes" id="UP000663861"/>
    </source>
</evidence>
<dbReference type="PANTHER" id="PTHR32385:SF23">
    <property type="entry name" value="NUCLEOTIDE-DIPHOSPHO-SUGAR TRANSFERASE"/>
    <property type="match status" value="1"/>
</dbReference>
<gene>
    <name evidence="4" type="ORF">RDB_LOCUS115217</name>
    <name evidence="3" type="ORF">RDB_LOCUS55296</name>
</gene>
<evidence type="ECO:0000256" key="1">
    <source>
        <dbReference type="ARBA" id="ARBA00009003"/>
    </source>
</evidence>
<dbReference type="GO" id="GO:0000030">
    <property type="term" value="F:mannosyltransferase activity"/>
    <property type="evidence" value="ECO:0007669"/>
    <property type="project" value="TreeGrafter"/>
</dbReference>
<dbReference type="OrthoDB" id="3194955at2759"/>
<keyword evidence="2" id="KW-0808">Transferase</keyword>
<dbReference type="EMBL" id="CAJMWX010001013">
    <property type="protein sequence ID" value="CAE6443889.1"/>
    <property type="molecule type" value="Genomic_DNA"/>
</dbReference>
<reference evidence="4" key="1">
    <citation type="submission" date="2021-01" db="EMBL/GenBank/DDBJ databases">
        <authorList>
            <person name="Kaushik A."/>
        </authorList>
    </citation>
    <scope>NUCLEOTIDE SEQUENCE</scope>
    <source>
        <strain evidence="3">AG4-R118</strain>
        <strain evidence="4">AG4-RS23</strain>
    </source>
</reference>
<dbReference type="Proteomes" id="UP000663888">
    <property type="component" value="Unassembled WGS sequence"/>
</dbReference>
<dbReference type="EMBL" id="CAJMWY010002762">
    <property type="protein sequence ID" value="CAE6494178.1"/>
    <property type="molecule type" value="Genomic_DNA"/>
</dbReference>
<dbReference type="GO" id="GO:0016020">
    <property type="term" value="C:membrane"/>
    <property type="evidence" value="ECO:0007669"/>
    <property type="project" value="GOC"/>
</dbReference>
<dbReference type="InterPro" id="IPR007577">
    <property type="entry name" value="GlycoTrfase_DXD_sugar-bd_CS"/>
</dbReference>
<dbReference type="AlphaFoldDB" id="A0A8H3CPG1"/>
<comment type="caution">
    <text evidence="4">The sequence shown here is derived from an EMBL/GenBank/DDBJ whole genome shotgun (WGS) entry which is preliminary data.</text>
</comment>
<evidence type="ECO:0000313" key="4">
    <source>
        <dbReference type="EMBL" id="CAE6494178.1"/>
    </source>
</evidence>
<dbReference type="GO" id="GO:0051999">
    <property type="term" value="P:mannosyl-inositol phosphorylceramide biosynthetic process"/>
    <property type="evidence" value="ECO:0007669"/>
    <property type="project" value="TreeGrafter"/>
</dbReference>
<organism evidence="4 5">
    <name type="scientific">Rhizoctonia solani</name>
    <dbReference type="NCBI Taxonomy" id="456999"/>
    <lineage>
        <taxon>Eukaryota</taxon>
        <taxon>Fungi</taxon>
        <taxon>Dikarya</taxon>
        <taxon>Basidiomycota</taxon>
        <taxon>Agaricomycotina</taxon>
        <taxon>Agaricomycetes</taxon>
        <taxon>Cantharellales</taxon>
        <taxon>Ceratobasidiaceae</taxon>
        <taxon>Rhizoctonia</taxon>
    </lineage>
</organism>
<dbReference type="PANTHER" id="PTHR32385">
    <property type="entry name" value="MANNOSYL PHOSPHORYLINOSITOL CERAMIDE SYNTHASE"/>
    <property type="match status" value="1"/>
</dbReference>
<sequence length="370" mass="41293">MHNNPSRRARNLTCLAFAAFTLLLMSAALLIEYSSTSTKHTLCATVLPDTTLTRATYVSNETAPRAQTVDARTLILAVAAGQRVSARFIHQSWKTHELKPSTIPLADSWRLAYPDWSYVLWDDADNRELVRVLYPRLLEAYEALPREIYRADFVRNLYMHAFGGIYSDLDSEAVASLDPLLSASAERLSGSTPTPVAFIGEMTTSENPAHAVPNAFFAATRPGHPFWFVPVEFAVAWVSNWTAHKTEDEVPVDPEFVTGPVALRYSLFVYADPTNWPASDASHIVQVTNSAPLPPLSDLPSRVAPNATAPPVALLPPDIIYPYSWDTPRPQLGSAATKCVCWMNWRTYDRERCKSRVGAQWVVNYWSHGW</sequence>
<dbReference type="InterPro" id="IPR051706">
    <property type="entry name" value="Glycosyltransferase_domain"/>
</dbReference>
<evidence type="ECO:0000313" key="3">
    <source>
        <dbReference type="EMBL" id="CAE6443889.1"/>
    </source>
</evidence>
<dbReference type="Gene3D" id="3.90.550.20">
    <property type="match status" value="1"/>
</dbReference>
<dbReference type="SUPFAM" id="SSF53448">
    <property type="entry name" value="Nucleotide-diphospho-sugar transferases"/>
    <property type="match status" value="1"/>
</dbReference>
<protein>
    <submittedName>
        <fullName evidence="4">Uncharacterized protein</fullName>
    </submittedName>
</protein>
<proteinExistence type="inferred from homology"/>
<comment type="similarity">
    <text evidence="1">Belongs to the glycosyltransferase 32 family.</text>
</comment>